<keyword evidence="1" id="KW-0812">Transmembrane</keyword>
<keyword evidence="1" id="KW-1133">Transmembrane helix</keyword>
<evidence type="ECO:0000256" key="1">
    <source>
        <dbReference type="SAM" id="Phobius"/>
    </source>
</evidence>
<dbReference type="RefSeq" id="WP_157273412.1">
    <property type="nucleotide sequence ID" value="NZ_CBCSKM010000002.1"/>
</dbReference>
<proteinExistence type="predicted"/>
<sequence>MKKDVNFKWILITAIVVLLSNLIQYIIFDQTKVEKKSETQNIYDIFTTYSDRVLSTYRFLIELEDDDRTPKEAYLFSEGFLMGISSDYYTKLDLLLEKMDGKEYNYELTNIVETNKNLQRMVYVLNKYLFSQQNNSEFPENWAEVKGSLMKIRPLLASSSTEDLTLYNITSYPREFITQPQYRDTMISVNRGISEVIDQMMRLGDSE</sequence>
<organism evidence="2 3">
    <name type="scientific">Paenibacillus phoenicis</name>
    <dbReference type="NCBI Taxonomy" id="554117"/>
    <lineage>
        <taxon>Bacteria</taxon>
        <taxon>Bacillati</taxon>
        <taxon>Bacillota</taxon>
        <taxon>Bacilli</taxon>
        <taxon>Bacillales</taxon>
        <taxon>Paenibacillaceae</taxon>
        <taxon>Paenibacillus</taxon>
    </lineage>
</organism>
<comment type="caution">
    <text evidence="2">The sequence shown here is derived from an EMBL/GenBank/DDBJ whole genome shotgun (WGS) entry which is preliminary data.</text>
</comment>
<feature type="transmembrane region" description="Helical" evidence="1">
    <location>
        <begin position="6"/>
        <end position="28"/>
    </location>
</feature>
<keyword evidence="1" id="KW-0472">Membrane</keyword>
<dbReference type="Proteomes" id="UP001292216">
    <property type="component" value="Unassembled WGS sequence"/>
</dbReference>
<reference evidence="2 3" key="1">
    <citation type="submission" date="2023-12" db="EMBL/GenBank/DDBJ databases">
        <title>Whole genome sequencing of Paenibacillus phoenicis isolated from the Phoenix Mars Lander spacecraft assembly facility.</title>
        <authorList>
            <person name="Garcia A."/>
            <person name="Venkateswaran K."/>
        </authorList>
    </citation>
    <scope>NUCLEOTIDE SEQUENCE [LARGE SCALE GENOMIC DNA]</scope>
    <source>
        <strain evidence="2 3">3PO2SA</strain>
    </source>
</reference>
<evidence type="ECO:0000313" key="2">
    <source>
        <dbReference type="EMBL" id="MEA3571985.1"/>
    </source>
</evidence>
<gene>
    <name evidence="2" type="ORF">U9M73_18825</name>
</gene>
<name>A0ABU5PPW4_9BACL</name>
<protein>
    <submittedName>
        <fullName evidence="2">Uncharacterized protein</fullName>
    </submittedName>
</protein>
<evidence type="ECO:0000313" key="3">
    <source>
        <dbReference type="Proteomes" id="UP001292216"/>
    </source>
</evidence>
<accession>A0ABU5PPW4</accession>
<dbReference type="EMBL" id="JAYERP010000001">
    <property type="protein sequence ID" value="MEA3571985.1"/>
    <property type="molecule type" value="Genomic_DNA"/>
</dbReference>
<keyword evidence="3" id="KW-1185">Reference proteome</keyword>